<organism evidence="2 3">
    <name type="scientific">Flavonifractor plautii</name>
    <name type="common">Fusobacterium plautii</name>
    <dbReference type="NCBI Taxonomy" id="292800"/>
    <lineage>
        <taxon>Bacteria</taxon>
        <taxon>Bacillati</taxon>
        <taxon>Bacillota</taxon>
        <taxon>Clostridia</taxon>
        <taxon>Eubacteriales</taxon>
        <taxon>Oscillospiraceae</taxon>
        <taxon>Flavonifractor</taxon>
    </lineage>
</organism>
<dbReference type="EMBL" id="JAQLWV010000004">
    <property type="protein sequence ID" value="MDB7932183.1"/>
    <property type="molecule type" value="Genomic_DNA"/>
</dbReference>
<evidence type="ECO:0000313" key="3">
    <source>
        <dbReference type="Proteomes" id="UP001211173"/>
    </source>
</evidence>
<sequence>MKTVYIPRGETVHYETLVTDHLVVKGYLDVTYGVKAKTISGSGVICAGSAEADSIRIDSLEAATAICKRLIAKRVQAPEVFASESAVVSCFLSAAYVETGRLTVSISEIDEVKADEVINLTKKKRTLFGTLLAAALRSFWVGLTAPKTHGEVMDAEYAPVTEAAPTAPKAAGTEPEAPAAQPQAAAESEQKAEPMDEELNRFVNMFKLAREGGFTLKIVPGTPEENAPVFNFETETLQRPAA</sequence>
<feature type="region of interest" description="Disordered" evidence="1">
    <location>
        <begin position="164"/>
        <end position="194"/>
    </location>
</feature>
<dbReference type="AlphaFoldDB" id="A0AAW6CCR3"/>
<dbReference type="RefSeq" id="WP_195383876.1">
    <property type="nucleotide sequence ID" value="NZ_JADMVZ010000006.1"/>
</dbReference>
<comment type="caution">
    <text evidence="2">The sequence shown here is derived from an EMBL/GenBank/DDBJ whole genome shotgun (WGS) entry which is preliminary data.</text>
</comment>
<feature type="compositionally biased region" description="Low complexity" evidence="1">
    <location>
        <begin position="164"/>
        <end position="187"/>
    </location>
</feature>
<accession>A0AAW6CCR3</accession>
<name>A0AAW6CCR3_FLAPL</name>
<dbReference type="Proteomes" id="UP001211173">
    <property type="component" value="Unassembled WGS sequence"/>
</dbReference>
<reference evidence="2" key="1">
    <citation type="submission" date="2023-01" db="EMBL/GenBank/DDBJ databases">
        <title>Human gut microbiome strain richness.</title>
        <authorList>
            <person name="Chen-Liaw A."/>
        </authorList>
    </citation>
    <scope>NUCLEOTIDE SEQUENCE</scope>
    <source>
        <strain evidence="2">1001287st1_F4_1001285I_161205</strain>
    </source>
</reference>
<protein>
    <submittedName>
        <fullName evidence="2">Uncharacterized protein</fullName>
    </submittedName>
</protein>
<evidence type="ECO:0000256" key="1">
    <source>
        <dbReference type="SAM" id="MobiDB-lite"/>
    </source>
</evidence>
<gene>
    <name evidence="2" type="ORF">PNE06_03750</name>
</gene>
<evidence type="ECO:0000313" key="2">
    <source>
        <dbReference type="EMBL" id="MDB7932183.1"/>
    </source>
</evidence>
<proteinExistence type="predicted"/>